<organism evidence="2 3">
    <name type="scientific">Candidatus Fimenecus excrementigallinarum</name>
    <dbReference type="NCBI Taxonomy" id="2840816"/>
    <lineage>
        <taxon>Bacteria</taxon>
        <taxon>Bacillati</taxon>
        <taxon>Bacillota</taxon>
        <taxon>Clostridia</taxon>
        <taxon>Candidatus Fimenecus</taxon>
    </lineage>
</organism>
<gene>
    <name evidence="2" type="ORF">IAC53_01970</name>
</gene>
<dbReference type="PANTHER" id="PTHR30336">
    <property type="entry name" value="INNER MEMBRANE PROTEIN, PROBABLE PERMEASE"/>
    <property type="match status" value="1"/>
</dbReference>
<dbReference type="Gene3D" id="3.40.50.620">
    <property type="entry name" value="HUPs"/>
    <property type="match status" value="1"/>
</dbReference>
<sequence length="240" mass="25769">MRAAQAHRNEGLMKRKHLRRLLLCIAALAAAGVLAFAGVNIYVTASAAQKIVSAEEAAALDADCILILGSSVYGDSLGAMVENRVQTGLSLLEAGASDRLLLSGDHGKENYDEVNAMKQYCVDRGVDPDVVFLDHAGFSTYESMYRAKAIFGVQKLVIVTQRYHLSRAVYIANALGMDAYGVAAPDPSTGILPRLRNLVRESAARVKDFAVCLYKPQPTYLGDAIPISGSAALSDDKEYV</sequence>
<feature type="domain" description="DUF218" evidence="1">
    <location>
        <begin position="63"/>
        <end position="198"/>
    </location>
</feature>
<evidence type="ECO:0000313" key="2">
    <source>
        <dbReference type="EMBL" id="HIU35361.1"/>
    </source>
</evidence>
<comment type="caution">
    <text evidence="2">The sequence shown here is derived from an EMBL/GenBank/DDBJ whole genome shotgun (WGS) entry which is preliminary data.</text>
</comment>
<accession>A0A9D1IEI9</accession>
<proteinExistence type="predicted"/>
<dbReference type="Pfam" id="PF02698">
    <property type="entry name" value="DUF218"/>
    <property type="match status" value="1"/>
</dbReference>
<dbReference type="CDD" id="cd06259">
    <property type="entry name" value="YdcF-like"/>
    <property type="match status" value="1"/>
</dbReference>
<reference evidence="2" key="2">
    <citation type="journal article" date="2021" name="PeerJ">
        <title>Extensive microbial diversity within the chicken gut microbiome revealed by metagenomics and culture.</title>
        <authorList>
            <person name="Gilroy R."/>
            <person name="Ravi A."/>
            <person name="Getino M."/>
            <person name="Pursley I."/>
            <person name="Horton D.L."/>
            <person name="Alikhan N.F."/>
            <person name="Baker D."/>
            <person name="Gharbi K."/>
            <person name="Hall N."/>
            <person name="Watson M."/>
            <person name="Adriaenssens E.M."/>
            <person name="Foster-Nyarko E."/>
            <person name="Jarju S."/>
            <person name="Secka A."/>
            <person name="Antonio M."/>
            <person name="Oren A."/>
            <person name="Chaudhuri R.R."/>
            <person name="La Ragione R."/>
            <person name="Hildebrand F."/>
            <person name="Pallen M.J."/>
        </authorList>
    </citation>
    <scope>NUCLEOTIDE SEQUENCE</scope>
    <source>
        <strain evidence="2">ChiGjej1B1-19959</strain>
    </source>
</reference>
<dbReference type="PANTHER" id="PTHR30336:SF6">
    <property type="entry name" value="INTEGRAL MEMBRANE PROTEIN"/>
    <property type="match status" value="1"/>
</dbReference>
<protein>
    <submittedName>
        <fullName evidence="2">YdcF family protein</fullName>
    </submittedName>
</protein>
<dbReference type="InterPro" id="IPR051599">
    <property type="entry name" value="Cell_Envelope_Assoc"/>
</dbReference>
<dbReference type="EMBL" id="DVMW01000018">
    <property type="protein sequence ID" value="HIU35361.1"/>
    <property type="molecule type" value="Genomic_DNA"/>
</dbReference>
<evidence type="ECO:0000259" key="1">
    <source>
        <dbReference type="Pfam" id="PF02698"/>
    </source>
</evidence>
<evidence type="ECO:0000313" key="3">
    <source>
        <dbReference type="Proteomes" id="UP000824071"/>
    </source>
</evidence>
<dbReference type="InterPro" id="IPR003848">
    <property type="entry name" value="DUF218"/>
</dbReference>
<dbReference type="AlphaFoldDB" id="A0A9D1IEI9"/>
<dbReference type="GO" id="GO:0005886">
    <property type="term" value="C:plasma membrane"/>
    <property type="evidence" value="ECO:0007669"/>
    <property type="project" value="TreeGrafter"/>
</dbReference>
<reference evidence="2" key="1">
    <citation type="submission" date="2020-10" db="EMBL/GenBank/DDBJ databases">
        <authorList>
            <person name="Gilroy R."/>
        </authorList>
    </citation>
    <scope>NUCLEOTIDE SEQUENCE</scope>
    <source>
        <strain evidence="2">ChiGjej1B1-19959</strain>
    </source>
</reference>
<name>A0A9D1IEI9_9FIRM</name>
<dbReference type="Proteomes" id="UP000824071">
    <property type="component" value="Unassembled WGS sequence"/>
</dbReference>
<dbReference type="InterPro" id="IPR014729">
    <property type="entry name" value="Rossmann-like_a/b/a_fold"/>
</dbReference>